<reference evidence="1" key="1">
    <citation type="submission" date="2020-05" db="EMBL/GenBank/DDBJ databases">
        <title>Large-scale comparative analyses of tick genomes elucidate their genetic diversity and vector capacities.</title>
        <authorList>
            <person name="Jia N."/>
            <person name="Wang J."/>
            <person name="Shi W."/>
            <person name="Du L."/>
            <person name="Sun Y."/>
            <person name="Zhan W."/>
            <person name="Jiang J."/>
            <person name="Wang Q."/>
            <person name="Zhang B."/>
            <person name="Ji P."/>
            <person name="Sakyi L.B."/>
            <person name="Cui X."/>
            <person name="Yuan T."/>
            <person name="Jiang B."/>
            <person name="Yang W."/>
            <person name="Lam T.T.-Y."/>
            <person name="Chang Q."/>
            <person name="Ding S."/>
            <person name="Wang X."/>
            <person name="Zhu J."/>
            <person name="Ruan X."/>
            <person name="Zhao L."/>
            <person name="Wei J."/>
            <person name="Que T."/>
            <person name="Du C."/>
            <person name="Cheng J."/>
            <person name="Dai P."/>
            <person name="Han X."/>
            <person name="Huang E."/>
            <person name="Gao Y."/>
            <person name="Liu J."/>
            <person name="Shao H."/>
            <person name="Ye R."/>
            <person name="Li L."/>
            <person name="Wei W."/>
            <person name="Wang X."/>
            <person name="Wang C."/>
            <person name="Yang T."/>
            <person name="Huo Q."/>
            <person name="Li W."/>
            <person name="Guo W."/>
            <person name="Chen H."/>
            <person name="Zhou L."/>
            <person name="Ni X."/>
            <person name="Tian J."/>
            <person name="Zhou Y."/>
            <person name="Sheng Y."/>
            <person name="Liu T."/>
            <person name="Pan Y."/>
            <person name="Xia L."/>
            <person name="Li J."/>
            <person name="Zhao F."/>
            <person name="Cao W."/>
        </authorList>
    </citation>
    <scope>NUCLEOTIDE SEQUENCE</scope>
    <source>
        <strain evidence="1">Hyas-2018</strain>
    </source>
</reference>
<comment type="caution">
    <text evidence="1">The sequence shown here is derived from an EMBL/GenBank/DDBJ whole genome shotgun (WGS) entry which is preliminary data.</text>
</comment>
<keyword evidence="2" id="KW-1185">Reference proteome</keyword>
<sequence>MRVFFQVLRREIEEHHASSNVHIPDDFLLQICSRIGPLLDQVIPCGVAGSRSLLGSGSYSLLRQHSKVRRPRTTADMAVRLHGSPACLPLGTTACNVAMVLQGRMLGALESSRCRQQLSTQFYVKAQLFRRLLGHLSSVYCVLFDRSGNYIFTGADDLLVKMWSAQDGRLLATLRGHSAEITDLAVSPDNQLLAAGSCDKVIRVWCLLTLAPVAVLLGHTAMVTSLRFCPYPKGDRQFLVSTGNDGCACFWDYSSSTKSFNPKPLKFTERNRAGSQMICSSFSPGGAFLATGSTDHFVRVYHILAPTGPERIAELEAHADQVDSLQFANHSCRFVSGSKDGTANVWTYERQQWRSTRLRMATKLVGSEEQVEEDPKQRLKVTMVGWNQDDHLVVTAVNDHSIKVWDSHTGKLKHILLGHEDEAFVLECHPEDSRILLSGGHDGRIIIWDLVAGCSVRSFFNMIEGQGHGAVFDCKFSPDGLLFSSTDSHGHISIFGYGSGDPYKKVPDEQFFHTDYRPLIRDAQQHVLDEQTQCAPHLMPPPFLVDIDGNPYPPDLQRLVPGREHCLDSQLVPYVAVLANGESEILEPVRPLENEEAEDRPAIDEMIEQLQQQQDHMLAAEGQSPPRSAQPRLAASHSPGGHHSRVGMRRTGDVEGVRQSSGHWQSRDAEQPGPSSSESGAGSSSGSSASNTAAPTRFARCFLGTAAKSALVANSLRRAAMMADAEQALYHVENQRRRQSLEVKVVCENLLASKRRVNNIRAKAAAKKKPSGVQTRSSRAAPGSRLARDDFEDPDDISMSSTTDTGAVFSESSEGSESCSDSDYSDWVEEPKSRKAAPKSSPKKQRRIVQRPEEEDGDEEHEREVKEEAESMVEDESEEEDVVVDEDISDDDDDSVETVRPARNKAAAVDSDEDYVEVTARARKKKHLVRKKQRKKKPPIKSSSTTPTPSSSGASSSRQPSKQNQRQMTQSQGNEEARVPSRSSSSKKSKKSSKRASEKVLRHPEWLMDMVPRKTPYFPQIGDEVVYFHQGHQSYVQAVKRCRVYHVRDQAQPWVRHRLREQELLRVLDVKFELCPPVHLCCLRVVPIEPHRSQMDGEPFDIRYHDMPDVIDFIVLRQTYDTAMRRNWKPHDRFRSIIDDAWWMGTIESQAPLQREFPDSMFQCFIVTWDNGETERMSPWDFEPIDCNRMPDQVGGAVPVTFDERRSLVYRPKANEWPRCGRDTCCNRLVTGVSRIMELSIAEPFAAPVDLNAYPMYARVVAYPIDLSTIRARLENRFYRRMDSIRFDVKFLEINAKKFNEPNSKIVQKATLLTNLLLQFINNQSCQDPIKLYQQLVDDAADKYHSSSAEEDDSMTTDAELNGVGPSSSTHACFQTTSSRPQKRRAPGTAPLTSVTWKGQCQELLSFIFQCEDSTPFRQPVDLAAYPLLAFVIAQVRNKVRDRLARDLYPSPIEFCKDIRLVFANSRNYNTNKKSRIYSMTIRMSALFEERIRQITSDWRSAVKYETKVKNNQYVSSRRHPAAVLDFSSDSQPSSSRTSGQSSQAGTSSSSSTMRSAVLQVKCYAESDSDTDDVVDSKQIVQASSLVRSTRSGGQGDRMVNGKKTSPVVTWKLQSSSSSENLSKASRKRKATRYISSSEGDNSHGEAEEERASVECSQDSSEDEDENSEEQHDDDDDDFNYDESPPGRRRSTRRAARTNVIGSDDSSNSACCSGESSSSRNTPDPRKKCENSSGESEMTTGSSEKSSSFMTDHDYGQPRRSSRKPRKTTSFSPETTVRAGATTNSKTRVQTRNRGQQKVRYREDEDSEWTGDSDEEDGLDSRAREVLSVSSRGRLRKLSKHAARAMVAQ</sequence>
<evidence type="ECO:0000313" key="2">
    <source>
        <dbReference type="Proteomes" id="UP000821845"/>
    </source>
</evidence>
<name>A0ACB7RX46_HYAAI</name>
<evidence type="ECO:0000313" key="1">
    <source>
        <dbReference type="EMBL" id="KAH6927271.1"/>
    </source>
</evidence>
<dbReference type="EMBL" id="CM023486">
    <property type="protein sequence ID" value="KAH6927271.1"/>
    <property type="molecule type" value="Genomic_DNA"/>
</dbReference>
<gene>
    <name evidence="1" type="ORF">HPB50_001232</name>
</gene>
<dbReference type="Proteomes" id="UP000821845">
    <property type="component" value="Chromosome 6"/>
</dbReference>
<accession>A0ACB7RX46</accession>
<organism evidence="1 2">
    <name type="scientific">Hyalomma asiaticum</name>
    <name type="common">Tick</name>
    <dbReference type="NCBI Taxonomy" id="266040"/>
    <lineage>
        <taxon>Eukaryota</taxon>
        <taxon>Metazoa</taxon>
        <taxon>Ecdysozoa</taxon>
        <taxon>Arthropoda</taxon>
        <taxon>Chelicerata</taxon>
        <taxon>Arachnida</taxon>
        <taxon>Acari</taxon>
        <taxon>Parasitiformes</taxon>
        <taxon>Ixodida</taxon>
        <taxon>Ixodoidea</taxon>
        <taxon>Ixodidae</taxon>
        <taxon>Hyalomminae</taxon>
        <taxon>Hyalomma</taxon>
    </lineage>
</organism>
<protein>
    <submittedName>
        <fullName evidence="1">Uncharacterized protein</fullName>
    </submittedName>
</protein>
<proteinExistence type="predicted"/>